<feature type="domain" description="AATF leucine zipper-containing" evidence="4">
    <location>
        <begin position="237"/>
        <end position="434"/>
    </location>
</feature>
<dbReference type="AlphaFoldDB" id="A0AAV3Z406"/>
<dbReference type="PANTHER" id="PTHR15565:SF0">
    <property type="entry name" value="PROTEIN AATF"/>
    <property type="match status" value="1"/>
</dbReference>
<evidence type="ECO:0000259" key="4">
    <source>
        <dbReference type="Pfam" id="PF13339"/>
    </source>
</evidence>
<dbReference type="Proteomes" id="UP000735302">
    <property type="component" value="Unassembled WGS sequence"/>
</dbReference>
<reference evidence="5 6" key="1">
    <citation type="journal article" date="2021" name="Elife">
        <title>Chloroplast acquisition without the gene transfer in kleptoplastic sea slugs, Plakobranchus ocellatus.</title>
        <authorList>
            <person name="Maeda T."/>
            <person name="Takahashi S."/>
            <person name="Yoshida T."/>
            <person name="Shimamura S."/>
            <person name="Takaki Y."/>
            <person name="Nagai Y."/>
            <person name="Toyoda A."/>
            <person name="Suzuki Y."/>
            <person name="Arimoto A."/>
            <person name="Ishii H."/>
            <person name="Satoh N."/>
            <person name="Nishiyama T."/>
            <person name="Hasebe M."/>
            <person name="Maruyama T."/>
            <person name="Minagawa J."/>
            <person name="Obokata J."/>
            <person name="Shigenobu S."/>
        </authorList>
    </citation>
    <scope>NUCLEOTIDE SEQUENCE [LARGE SCALE GENOMIC DNA]</scope>
</reference>
<evidence type="ECO:0000313" key="6">
    <source>
        <dbReference type="Proteomes" id="UP000735302"/>
    </source>
</evidence>
<feature type="compositionally biased region" description="Polar residues" evidence="2">
    <location>
        <begin position="1"/>
        <end position="19"/>
    </location>
</feature>
<keyword evidence="6" id="KW-1185">Reference proteome</keyword>
<protein>
    <submittedName>
        <fullName evidence="5">Protein aatf-like</fullName>
    </submittedName>
</protein>
<feature type="compositionally biased region" description="Acidic residues" evidence="2">
    <location>
        <begin position="329"/>
        <end position="343"/>
    </location>
</feature>
<feature type="compositionally biased region" description="Acidic residues" evidence="2">
    <location>
        <begin position="183"/>
        <end position="220"/>
    </location>
</feature>
<comment type="similarity">
    <text evidence="1">Belongs to the AATF family.</text>
</comment>
<sequence length="641" mass="72846">MSVQNKFTSGFHPPSSQGVGNDFEIATEKSLQTSYRIFQPSSILKLCLLYFRFEVETENEIETHVNRKSLIWRSRAPNNNMEPRRSKSLFDDIFRLQNTAPDDDVDPEDPEDGAKARLAEASLDEGEAVGPSNLRKQTAIISDDPKYKGRKASRKDLYSDGEDNGEQSSQESGPDMSGGSNDEGMDNEDDASENEDNEDDDDEQSDDVGSNDDEADEDVENQVSEKIKVLPDTSSDDQKKGKAVVFQLGVWDDLIKSRIVLQKLVSACNRLPQPDVWPAFMENPSFQQEAKNVHSSVRKVVSAVLDLQSALSNEQKQEENSRGKKMSGSDEEITSESEADEDEVKDKIQSGNTSEISKDINSDSDADEDDEDMDVDENEDAIKHRSKNEIVDTKSHHARLKRKLSSDCVEETLAKRHVDFQKFRNDTLSKWDEKTRLAHGKIKSKNFAAFEMSVLKQIEQILVNRERLVRRIHQKRSDYHILGTSQKVDTSENGDNVVIEDDDDDVEPKLKQRNKSELAVDPEIIDDNDFYHVCLRDLIEMKQNEETDPVTASKQWLQIQRLRNKQKQKVDTKASKGRKIRYNVHEKLKNYMTPYDKSTWSDEQKDDLFKAMFGGKSSQGNEELAQGGRMEKEESSIVLGI</sequence>
<dbReference type="InterPro" id="IPR012617">
    <property type="entry name" value="AATF_C"/>
</dbReference>
<feature type="compositionally biased region" description="Acidic residues" evidence="2">
    <location>
        <begin position="362"/>
        <end position="379"/>
    </location>
</feature>
<dbReference type="PANTHER" id="PTHR15565">
    <property type="entry name" value="AATF PROTEIN APOPTOSIS ANTAGONIZING TRANSCRIPTION FACTOR"/>
    <property type="match status" value="1"/>
</dbReference>
<proteinExistence type="inferred from homology"/>
<accession>A0AAV3Z406</accession>
<dbReference type="Pfam" id="PF13339">
    <property type="entry name" value="AATF-Che1"/>
    <property type="match status" value="1"/>
</dbReference>
<dbReference type="GO" id="GO:0005730">
    <property type="term" value="C:nucleolus"/>
    <property type="evidence" value="ECO:0007669"/>
    <property type="project" value="TreeGrafter"/>
</dbReference>
<feature type="region of interest" description="Disordered" evidence="2">
    <location>
        <begin position="614"/>
        <end position="641"/>
    </location>
</feature>
<feature type="domain" description="Apoptosis-antagonizing transcription factor C-terminal" evidence="3">
    <location>
        <begin position="531"/>
        <end position="613"/>
    </location>
</feature>
<evidence type="ECO:0000256" key="2">
    <source>
        <dbReference type="SAM" id="MobiDB-lite"/>
    </source>
</evidence>
<dbReference type="EMBL" id="BLXT01002395">
    <property type="protein sequence ID" value="GFN94040.1"/>
    <property type="molecule type" value="Genomic_DNA"/>
</dbReference>
<feature type="compositionally biased region" description="Basic and acidic residues" evidence="2">
    <location>
        <begin position="380"/>
        <end position="395"/>
    </location>
</feature>
<comment type="caution">
    <text evidence="5">The sequence shown here is derived from an EMBL/GenBank/DDBJ whole genome shotgun (WGS) entry which is preliminary data.</text>
</comment>
<name>A0AAV3Z406_9GAST</name>
<dbReference type="InterPro" id="IPR039223">
    <property type="entry name" value="AATF/Bfr2"/>
</dbReference>
<evidence type="ECO:0000256" key="1">
    <source>
        <dbReference type="ARBA" id="ARBA00008966"/>
    </source>
</evidence>
<dbReference type="Pfam" id="PF08164">
    <property type="entry name" value="TRAUB"/>
    <property type="match status" value="1"/>
</dbReference>
<dbReference type="InterPro" id="IPR025160">
    <property type="entry name" value="AATF"/>
</dbReference>
<feature type="region of interest" description="Disordered" evidence="2">
    <location>
        <begin position="120"/>
        <end position="241"/>
    </location>
</feature>
<evidence type="ECO:0000259" key="3">
    <source>
        <dbReference type="Pfam" id="PF08164"/>
    </source>
</evidence>
<gene>
    <name evidence="5" type="ORF">PoB_002054600</name>
</gene>
<feature type="region of interest" description="Disordered" evidence="2">
    <location>
        <begin position="1"/>
        <end position="21"/>
    </location>
</feature>
<organism evidence="5 6">
    <name type="scientific">Plakobranchus ocellatus</name>
    <dbReference type="NCBI Taxonomy" id="259542"/>
    <lineage>
        <taxon>Eukaryota</taxon>
        <taxon>Metazoa</taxon>
        <taxon>Spiralia</taxon>
        <taxon>Lophotrochozoa</taxon>
        <taxon>Mollusca</taxon>
        <taxon>Gastropoda</taxon>
        <taxon>Heterobranchia</taxon>
        <taxon>Euthyneura</taxon>
        <taxon>Panpulmonata</taxon>
        <taxon>Sacoglossa</taxon>
        <taxon>Placobranchoidea</taxon>
        <taxon>Plakobranchidae</taxon>
        <taxon>Plakobranchus</taxon>
    </lineage>
</organism>
<feature type="region of interest" description="Disordered" evidence="2">
    <location>
        <begin position="311"/>
        <end position="397"/>
    </location>
</feature>
<evidence type="ECO:0000313" key="5">
    <source>
        <dbReference type="EMBL" id="GFN94040.1"/>
    </source>
</evidence>